<dbReference type="EMBL" id="ML739500">
    <property type="protein sequence ID" value="KAE8348430.1"/>
    <property type="molecule type" value="Genomic_DNA"/>
</dbReference>
<feature type="compositionally biased region" description="Basic and acidic residues" evidence="5">
    <location>
        <begin position="32"/>
        <end position="45"/>
    </location>
</feature>
<dbReference type="OrthoDB" id="3941138at2759"/>
<accession>A0A5N6YXM7</accession>
<evidence type="ECO:0000256" key="5">
    <source>
        <dbReference type="SAM" id="MobiDB-lite"/>
    </source>
</evidence>
<feature type="transmembrane region" description="Helical" evidence="6">
    <location>
        <begin position="106"/>
        <end position="127"/>
    </location>
</feature>
<proteinExistence type="predicted"/>
<evidence type="ECO:0000259" key="7">
    <source>
        <dbReference type="Pfam" id="PF00324"/>
    </source>
</evidence>
<keyword evidence="9" id="KW-1185">Reference proteome</keyword>
<dbReference type="PANTHER" id="PTHR43341">
    <property type="entry name" value="AMINO ACID PERMEASE"/>
    <property type="match status" value="1"/>
</dbReference>
<dbReference type="GO" id="GO:0015171">
    <property type="term" value="F:amino acid transmembrane transporter activity"/>
    <property type="evidence" value="ECO:0007669"/>
    <property type="project" value="TreeGrafter"/>
</dbReference>
<sequence length="133" mass="14438">MVNSSSDLEHAEGPVATSIHHGAHSSSWPADKLTKRMDASTHAPEKNPVNQSDESLNTGSNMLTKDGTHRYLKARHIQLIGIGGTIGTALYVQIGKSLLRGGPASLFLAFTIWLVSVSLFDVMYFCAFHRGFL</sequence>
<feature type="domain" description="Amino acid permease/ SLC12A" evidence="7">
    <location>
        <begin position="76"/>
        <end position="120"/>
    </location>
</feature>
<evidence type="ECO:0000256" key="6">
    <source>
        <dbReference type="SAM" id="Phobius"/>
    </source>
</evidence>
<dbReference type="InterPro" id="IPR004841">
    <property type="entry name" value="AA-permease/SLC12A_dom"/>
</dbReference>
<feature type="transmembrane region" description="Helical" evidence="6">
    <location>
        <begin position="77"/>
        <end position="94"/>
    </location>
</feature>
<feature type="compositionally biased region" description="Polar residues" evidence="5">
    <location>
        <begin position="48"/>
        <end position="62"/>
    </location>
</feature>
<name>A0A5N6YXM7_9EURO</name>
<comment type="subcellular location">
    <subcellularLocation>
        <location evidence="1">Membrane</location>
        <topology evidence="1">Multi-pass membrane protein</topology>
    </subcellularLocation>
</comment>
<dbReference type="Pfam" id="PF00324">
    <property type="entry name" value="AA_permease"/>
    <property type="match status" value="1"/>
</dbReference>
<protein>
    <recommendedName>
        <fullName evidence="7">Amino acid permease/ SLC12A domain-containing protein</fullName>
    </recommendedName>
</protein>
<dbReference type="Proteomes" id="UP000327118">
    <property type="component" value="Unassembled WGS sequence"/>
</dbReference>
<dbReference type="AlphaFoldDB" id="A0A5N6YXM7"/>
<dbReference type="InterPro" id="IPR050524">
    <property type="entry name" value="APC_YAT"/>
</dbReference>
<evidence type="ECO:0000256" key="4">
    <source>
        <dbReference type="ARBA" id="ARBA00023136"/>
    </source>
</evidence>
<evidence type="ECO:0000256" key="3">
    <source>
        <dbReference type="ARBA" id="ARBA00022989"/>
    </source>
</evidence>
<keyword evidence="3 6" id="KW-1133">Transmembrane helix</keyword>
<organism evidence="8 9">
    <name type="scientific">Aspergillus coremiiformis</name>
    <dbReference type="NCBI Taxonomy" id="138285"/>
    <lineage>
        <taxon>Eukaryota</taxon>
        <taxon>Fungi</taxon>
        <taxon>Dikarya</taxon>
        <taxon>Ascomycota</taxon>
        <taxon>Pezizomycotina</taxon>
        <taxon>Eurotiomycetes</taxon>
        <taxon>Eurotiomycetidae</taxon>
        <taxon>Eurotiales</taxon>
        <taxon>Aspergillaceae</taxon>
        <taxon>Aspergillus</taxon>
        <taxon>Aspergillus subgen. Circumdati</taxon>
    </lineage>
</organism>
<dbReference type="Gene3D" id="1.20.1740.10">
    <property type="entry name" value="Amino acid/polyamine transporter I"/>
    <property type="match status" value="1"/>
</dbReference>
<keyword evidence="4 6" id="KW-0472">Membrane</keyword>
<evidence type="ECO:0000313" key="9">
    <source>
        <dbReference type="Proteomes" id="UP000327118"/>
    </source>
</evidence>
<gene>
    <name evidence="8" type="ORF">BDV28DRAFT_152849</name>
</gene>
<evidence type="ECO:0000313" key="8">
    <source>
        <dbReference type="EMBL" id="KAE8348430.1"/>
    </source>
</evidence>
<reference evidence="9" key="1">
    <citation type="submission" date="2019-04" db="EMBL/GenBank/DDBJ databases">
        <title>Friends and foes A comparative genomics studyof 23 Aspergillus species from section Flavi.</title>
        <authorList>
            <consortium name="DOE Joint Genome Institute"/>
            <person name="Kjaerbolling I."/>
            <person name="Vesth T."/>
            <person name="Frisvad J.C."/>
            <person name="Nybo J.L."/>
            <person name="Theobald S."/>
            <person name="Kildgaard S."/>
            <person name="Isbrandt T."/>
            <person name="Kuo A."/>
            <person name="Sato A."/>
            <person name="Lyhne E.K."/>
            <person name="Kogle M.E."/>
            <person name="Wiebenga A."/>
            <person name="Kun R.S."/>
            <person name="Lubbers R.J."/>
            <person name="Makela M.R."/>
            <person name="Barry K."/>
            <person name="Chovatia M."/>
            <person name="Clum A."/>
            <person name="Daum C."/>
            <person name="Haridas S."/>
            <person name="He G."/>
            <person name="LaButti K."/>
            <person name="Lipzen A."/>
            <person name="Mondo S."/>
            <person name="Riley R."/>
            <person name="Salamov A."/>
            <person name="Simmons B.A."/>
            <person name="Magnuson J.K."/>
            <person name="Henrissat B."/>
            <person name="Mortensen U.H."/>
            <person name="Larsen T.O."/>
            <person name="Devries R.P."/>
            <person name="Grigoriev I.V."/>
            <person name="Machida M."/>
            <person name="Baker S.E."/>
            <person name="Andersen M.R."/>
        </authorList>
    </citation>
    <scope>NUCLEOTIDE SEQUENCE [LARGE SCALE GENOMIC DNA]</scope>
    <source>
        <strain evidence="9">CBS 553.77</strain>
    </source>
</reference>
<feature type="region of interest" description="Disordered" evidence="5">
    <location>
        <begin position="1"/>
        <end position="62"/>
    </location>
</feature>
<evidence type="ECO:0000256" key="2">
    <source>
        <dbReference type="ARBA" id="ARBA00022692"/>
    </source>
</evidence>
<keyword evidence="2 6" id="KW-0812">Transmembrane</keyword>
<evidence type="ECO:0000256" key="1">
    <source>
        <dbReference type="ARBA" id="ARBA00004141"/>
    </source>
</evidence>
<dbReference type="GO" id="GO:0016020">
    <property type="term" value="C:membrane"/>
    <property type="evidence" value="ECO:0007669"/>
    <property type="project" value="UniProtKB-SubCell"/>
</dbReference>
<dbReference type="PANTHER" id="PTHR43341:SF15">
    <property type="entry name" value="GENERAL AMINO ACID PERMEASE AGP2"/>
    <property type="match status" value="1"/>
</dbReference>